<gene>
    <name evidence="2" type="ORF">NLS_LOCUS460</name>
</gene>
<keyword evidence="3" id="KW-1185">Reference proteome</keyword>
<dbReference type="Proteomes" id="UP000277928">
    <property type="component" value="Unassembled WGS sequence"/>
</dbReference>
<protein>
    <submittedName>
        <fullName evidence="2">Uncharacterized protein</fullName>
    </submittedName>
</protein>
<evidence type="ECO:0000256" key="1">
    <source>
        <dbReference type="SAM" id="Phobius"/>
    </source>
</evidence>
<proteinExistence type="predicted"/>
<dbReference type="EMBL" id="UYRX01000011">
    <property type="protein sequence ID" value="VDK68522.1"/>
    <property type="molecule type" value="Genomic_DNA"/>
</dbReference>
<accession>A0A3P6RYJ9</accession>
<name>A0A3P6RYJ9_LITSI</name>
<keyword evidence="1" id="KW-0812">Transmembrane</keyword>
<evidence type="ECO:0000313" key="2">
    <source>
        <dbReference type="EMBL" id="VDK68522.1"/>
    </source>
</evidence>
<reference evidence="2 3" key="1">
    <citation type="submission" date="2018-08" db="EMBL/GenBank/DDBJ databases">
        <authorList>
            <person name="Laetsch R D."/>
            <person name="Stevens L."/>
            <person name="Kumar S."/>
            <person name="Blaxter L. M."/>
        </authorList>
    </citation>
    <scope>NUCLEOTIDE SEQUENCE [LARGE SCALE GENOMIC DNA]</scope>
</reference>
<keyword evidence="1" id="KW-0472">Membrane</keyword>
<feature type="transmembrane region" description="Helical" evidence="1">
    <location>
        <begin position="9"/>
        <end position="35"/>
    </location>
</feature>
<keyword evidence="1" id="KW-1133">Transmembrane helix</keyword>
<organism evidence="2 3">
    <name type="scientific">Litomosoides sigmodontis</name>
    <name type="common">Filarial nematode worm</name>
    <dbReference type="NCBI Taxonomy" id="42156"/>
    <lineage>
        <taxon>Eukaryota</taxon>
        <taxon>Metazoa</taxon>
        <taxon>Ecdysozoa</taxon>
        <taxon>Nematoda</taxon>
        <taxon>Chromadorea</taxon>
        <taxon>Rhabditida</taxon>
        <taxon>Spirurina</taxon>
        <taxon>Spiruromorpha</taxon>
        <taxon>Filarioidea</taxon>
        <taxon>Onchocercidae</taxon>
        <taxon>Litomosoides</taxon>
    </lineage>
</organism>
<dbReference type="AlphaFoldDB" id="A0A3P6RYJ9"/>
<sequence length="132" mass="15535">MADLFLDYWIWYVVLVFMPISILLVALSIAAYIYFFTSCTLVDFYSEPFNIFQTQDLLGSHNDGRPRLMSRFLTENELQKVFTLPEYTARGLDLTLRERQFLNKASKVHCVRSDEKVAEDYLNFIDATKFIH</sequence>
<evidence type="ECO:0000313" key="3">
    <source>
        <dbReference type="Proteomes" id="UP000277928"/>
    </source>
</evidence>
<dbReference type="OrthoDB" id="2306477at2759"/>